<feature type="region of interest" description="Disordered" evidence="1">
    <location>
        <begin position="103"/>
        <end position="133"/>
    </location>
</feature>
<organism evidence="2 3">
    <name type="scientific">Candida viswanathii</name>
    <dbReference type="NCBI Taxonomy" id="5486"/>
    <lineage>
        <taxon>Eukaryota</taxon>
        <taxon>Fungi</taxon>
        <taxon>Dikarya</taxon>
        <taxon>Ascomycota</taxon>
        <taxon>Saccharomycotina</taxon>
        <taxon>Pichiomycetes</taxon>
        <taxon>Debaryomycetaceae</taxon>
        <taxon>Candida/Lodderomyces clade</taxon>
        <taxon>Candida</taxon>
    </lineage>
</organism>
<reference evidence="2 3" key="1">
    <citation type="submission" date="2018-06" db="EMBL/GenBank/DDBJ databases">
        <title>Whole genome sequencing of Candida tropicalis (genome annotated by CSBL at Korea University).</title>
        <authorList>
            <person name="Ahn J."/>
        </authorList>
    </citation>
    <scope>NUCLEOTIDE SEQUENCE [LARGE SCALE GENOMIC DNA]</scope>
    <source>
        <strain evidence="2 3">ATCC 20962</strain>
    </source>
</reference>
<dbReference type="EMBL" id="QLNQ01000028">
    <property type="protein sequence ID" value="RCK57425.1"/>
    <property type="molecule type" value="Genomic_DNA"/>
</dbReference>
<feature type="region of interest" description="Disordered" evidence="1">
    <location>
        <begin position="220"/>
        <end position="262"/>
    </location>
</feature>
<dbReference type="Proteomes" id="UP000253472">
    <property type="component" value="Unassembled WGS sequence"/>
</dbReference>
<feature type="compositionally biased region" description="Acidic residues" evidence="1">
    <location>
        <begin position="107"/>
        <end position="123"/>
    </location>
</feature>
<name>A0A367XUX1_9ASCO</name>
<dbReference type="AlphaFoldDB" id="A0A367XUX1"/>
<gene>
    <name evidence="2" type="ORF">Cantr_06717</name>
</gene>
<sequence length="262" mass="30814">MSRKSIAGMPEPRSYSLLKKTPWLSSFDERIDSGWGITKHELKALACSIGKARVGDHFSVGEGWYQAFMKRHKQFTTKRTRSSLFSTLIAQDPKVMEEWWATRLGTDDEEPEESDDDDDDDDEDKSKPKKTKKKWRVPREWTIQRVEGYVETKKPDVEQEEYGNIEERREALARKCTIHFIKRDACIELRRHDNRIKKQIRKRFGKDAIVEEVTFSDEYDTSREDYEVTSSEEEEEESSRVEEDTCDSSIEEINPKSRRTSV</sequence>
<evidence type="ECO:0000313" key="2">
    <source>
        <dbReference type="EMBL" id="RCK57425.1"/>
    </source>
</evidence>
<dbReference type="OrthoDB" id="10635589at2759"/>
<comment type="caution">
    <text evidence="2">The sequence shown here is derived from an EMBL/GenBank/DDBJ whole genome shotgun (WGS) entry which is preliminary data.</text>
</comment>
<accession>A0A367XUX1</accession>
<protein>
    <recommendedName>
        <fullName evidence="4">HTH CENPB-type domain-containing protein</fullName>
    </recommendedName>
</protein>
<evidence type="ECO:0000313" key="3">
    <source>
        <dbReference type="Proteomes" id="UP000253472"/>
    </source>
</evidence>
<evidence type="ECO:0008006" key="4">
    <source>
        <dbReference type="Google" id="ProtNLM"/>
    </source>
</evidence>
<keyword evidence="3" id="KW-1185">Reference proteome</keyword>
<evidence type="ECO:0000256" key="1">
    <source>
        <dbReference type="SAM" id="MobiDB-lite"/>
    </source>
</evidence>
<proteinExistence type="predicted"/>